<sequence>MTKTIYLHVGPHKTGTTVIQKACLDNTDVLDKHGVSFPSLYFTPIGHHDLVNTVRRRAISDEDLATLASGHEKALLSSENFIHFSAQDWKYLSERLAQFEVKIIYAWRRSSLKMYSMWQESVKHGGTTPFHAFFYQDLIRPGESKSLMQTLNLDAMAAAFGKDNIHILDFDALSESKMLVSEFFNLLGVDGTQIDISGQSQGFRNESMDPVTTEVLRCLNSLSVKAGYPQNSKTREVFSALQPTLDAEMEQAKSLMENDVDTFEVGDYFVDRATEHALKSKFMTNLVHYKAQKRTKNIKVANQDWLLKPQAYQLISAMHEKIMKNY</sequence>
<dbReference type="SUPFAM" id="SSF52540">
    <property type="entry name" value="P-loop containing nucleoside triphosphate hydrolases"/>
    <property type="match status" value="1"/>
</dbReference>
<dbReference type="AlphaFoldDB" id="A0A0N9DYP4"/>
<comment type="similarity">
    <text evidence="1">Belongs to the oxygen-dependent FAD-linked oxidoreductase family.</text>
</comment>
<proteinExistence type="inferred from homology"/>
<organism evidence="3">
    <name type="scientific">Vibrio alginolyticus</name>
    <dbReference type="NCBI Taxonomy" id="663"/>
    <lineage>
        <taxon>Bacteria</taxon>
        <taxon>Pseudomonadati</taxon>
        <taxon>Pseudomonadota</taxon>
        <taxon>Gammaproteobacteria</taxon>
        <taxon>Vibrionales</taxon>
        <taxon>Vibrionaceae</taxon>
        <taxon>Vibrio</taxon>
    </lineage>
</organism>
<evidence type="ECO:0000256" key="1">
    <source>
        <dbReference type="ARBA" id="ARBA00005466"/>
    </source>
</evidence>
<accession>A0A0N9DYP4</accession>
<dbReference type="GO" id="GO:0016491">
    <property type="term" value="F:oxidoreductase activity"/>
    <property type="evidence" value="ECO:0007669"/>
    <property type="project" value="UniProtKB-KW"/>
</dbReference>
<protein>
    <recommendedName>
        <fullName evidence="4">Sulfotransferase family protein</fullName>
    </recommendedName>
</protein>
<dbReference type="InterPro" id="IPR006093">
    <property type="entry name" value="Oxy_OxRdtase_FAD_BS"/>
</dbReference>
<name>A0A0N9DYP4_VIBAL</name>
<dbReference type="EMBL" id="KT072771">
    <property type="protein sequence ID" value="ALF35087.1"/>
    <property type="molecule type" value="Genomic_DNA"/>
</dbReference>
<reference evidence="3" key="1">
    <citation type="journal article" date="2016" name="BMC Microbiol.">
        <title>Comparative genomic analysis of six new-found integrative conjugative elements (ICEs) in Vibrio alginolyticus.</title>
        <authorList>
            <person name="Luo P."/>
            <person name="He X."/>
            <person name="Wang Y."/>
            <person name="Liu Q."/>
            <person name="Hu C."/>
        </authorList>
    </citation>
    <scope>NUCLEOTIDE SEQUENCE</scope>
    <source>
        <strain evidence="3">HN437</strain>
    </source>
</reference>
<evidence type="ECO:0008006" key="4">
    <source>
        <dbReference type="Google" id="ProtNLM"/>
    </source>
</evidence>
<evidence type="ECO:0000313" key="3">
    <source>
        <dbReference type="EMBL" id="ALF35087.1"/>
    </source>
</evidence>
<evidence type="ECO:0000256" key="2">
    <source>
        <dbReference type="ARBA" id="ARBA00023002"/>
    </source>
</evidence>
<dbReference type="PROSITE" id="PS00862">
    <property type="entry name" value="OX2_COVAL_FAD"/>
    <property type="match status" value="1"/>
</dbReference>
<dbReference type="InterPro" id="IPR027417">
    <property type="entry name" value="P-loop_NTPase"/>
</dbReference>
<dbReference type="Gene3D" id="3.40.50.300">
    <property type="entry name" value="P-loop containing nucleotide triphosphate hydrolases"/>
    <property type="match status" value="1"/>
</dbReference>
<gene>
    <name evidence="3" type="ORF">ICEValHN437_077</name>
</gene>
<keyword evidence="2" id="KW-0560">Oxidoreductase</keyword>